<dbReference type="CDD" id="cd05819">
    <property type="entry name" value="NHL"/>
    <property type="match status" value="1"/>
</dbReference>
<dbReference type="Gene3D" id="2.120.10.30">
    <property type="entry name" value="TolB, C-terminal domain"/>
    <property type="match status" value="1"/>
</dbReference>
<keyword evidence="1" id="KW-0812">Transmembrane</keyword>
<sequence>MNDKKQNNDDFHSINVEITPTSTDQSRISFINILKRKKFLWITIGVVVTLIILSISISLPIVLKKKKNVSEITTTTTTITTTTITTATITTARTTTTTTEELSVTSMSNNNYLQWKLNFSIVTAHGHGDDLYQVSRVQGIYIDDDNRTIYITRHNSDRVVGWKFGEKSGETVAGGNGPGDDLNQLKDPSDVTVDKINDLLIICDKGNERVVQWSRRNRTDPEIIIPKIKCNGVTIDNNGDIYASEGKTHSVIRLKQGETKVTTVAGGNGPGYNLNQLNNPAYIFVDDQYSIYVCGYTSGRVTKWIKNAKEGIIVAKGRIPDTNQLMYDYPFGMAVDHFGNVYVSEVNRDRIVRWSEKSTEDYIVMNGGSQERPPYLFAAVGAISLDREGNLYVVDNFRHRIQKFDVDVN</sequence>
<gene>
    <name evidence="2" type="ORF">BJG266_LOCUS14999</name>
    <name evidence="3" type="ORF">QVE165_LOCUS43309</name>
</gene>
<evidence type="ECO:0000313" key="4">
    <source>
        <dbReference type="Proteomes" id="UP000663832"/>
    </source>
</evidence>
<dbReference type="OrthoDB" id="5987831at2759"/>
<dbReference type="PANTHER" id="PTHR47572">
    <property type="entry name" value="LIPOPROTEIN-RELATED"/>
    <property type="match status" value="1"/>
</dbReference>
<keyword evidence="1" id="KW-0472">Membrane</keyword>
<organism evidence="2 5">
    <name type="scientific">Adineta steineri</name>
    <dbReference type="NCBI Taxonomy" id="433720"/>
    <lineage>
        <taxon>Eukaryota</taxon>
        <taxon>Metazoa</taxon>
        <taxon>Spiralia</taxon>
        <taxon>Gnathifera</taxon>
        <taxon>Rotifera</taxon>
        <taxon>Eurotatoria</taxon>
        <taxon>Bdelloidea</taxon>
        <taxon>Adinetida</taxon>
        <taxon>Adinetidae</taxon>
        <taxon>Adineta</taxon>
    </lineage>
</organism>
<dbReference type="SUPFAM" id="SSF75011">
    <property type="entry name" value="3-carboxy-cis,cis-mucoante lactonizing enzyme"/>
    <property type="match status" value="1"/>
</dbReference>
<protein>
    <recommendedName>
        <fullName evidence="6">NHL repeat containing protein</fullName>
    </recommendedName>
</protein>
<dbReference type="Gene3D" id="2.40.10.500">
    <property type="match status" value="2"/>
</dbReference>
<name>A0A814FII3_9BILA</name>
<dbReference type="InterPro" id="IPR051262">
    <property type="entry name" value="SMP-30/CGR1_Lactonase"/>
</dbReference>
<accession>A0A814FII3</accession>
<dbReference type="EMBL" id="CAJNOM010000554">
    <property type="protein sequence ID" value="CAF1497937.1"/>
    <property type="molecule type" value="Genomic_DNA"/>
</dbReference>
<evidence type="ECO:0000313" key="5">
    <source>
        <dbReference type="Proteomes" id="UP000663877"/>
    </source>
</evidence>
<dbReference type="PANTHER" id="PTHR47572:SF4">
    <property type="entry name" value="LACTONASE DRP35"/>
    <property type="match status" value="1"/>
</dbReference>
<dbReference type="AlphaFoldDB" id="A0A814FII3"/>
<proteinExistence type="predicted"/>
<keyword evidence="1" id="KW-1133">Transmembrane helix</keyword>
<feature type="transmembrane region" description="Helical" evidence="1">
    <location>
        <begin position="39"/>
        <end position="63"/>
    </location>
</feature>
<evidence type="ECO:0000313" key="2">
    <source>
        <dbReference type="EMBL" id="CAF0983459.1"/>
    </source>
</evidence>
<dbReference type="SUPFAM" id="SSF101898">
    <property type="entry name" value="NHL repeat"/>
    <property type="match status" value="1"/>
</dbReference>
<keyword evidence="4" id="KW-1185">Reference proteome</keyword>
<comment type="caution">
    <text evidence="2">The sequence shown here is derived from an EMBL/GenBank/DDBJ whole genome shotgun (WGS) entry which is preliminary data.</text>
</comment>
<dbReference type="InterPro" id="IPR011042">
    <property type="entry name" value="6-blade_b-propeller_TolB-like"/>
</dbReference>
<dbReference type="Proteomes" id="UP000663832">
    <property type="component" value="Unassembled WGS sequence"/>
</dbReference>
<dbReference type="Proteomes" id="UP000663877">
    <property type="component" value="Unassembled WGS sequence"/>
</dbReference>
<evidence type="ECO:0008006" key="6">
    <source>
        <dbReference type="Google" id="ProtNLM"/>
    </source>
</evidence>
<reference evidence="2" key="1">
    <citation type="submission" date="2021-02" db="EMBL/GenBank/DDBJ databases">
        <authorList>
            <person name="Nowell W R."/>
        </authorList>
    </citation>
    <scope>NUCLEOTIDE SEQUENCE</scope>
</reference>
<evidence type="ECO:0000256" key="1">
    <source>
        <dbReference type="SAM" id="Phobius"/>
    </source>
</evidence>
<evidence type="ECO:0000313" key="3">
    <source>
        <dbReference type="EMBL" id="CAF1497937.1"/>
    </source>
</evidence>
<dbReference type="EMBL" id="CAJNOI010000065">
    <property type="protein sequence ID" value="CAF0983459.1"/>
    <property type="molecule type" value="Genomic_DNA"/>
</dbReference>